<dbReference type="GO" id="GO:0006508">
    <property type="term" value="P:proteolysis"/>
    <property type="evidence" value="ECO:0007669"/>
    <property type="project" value="UniProtKB-KW"/>
</dbReference>
<dbReference type="Gene3D" id="3.40.50.200">
    <property type="entry name" value="Peptidase S8/S53 domain"/>
    <property type="match status" value="1"/>
</dbReference>
<dbReference type="InterPro" id="IPR015500">
    <property type="entry name" value="Peptidase_S8_subtilisin-rel"/>
</dbReference>
<feature type="active site" description="Charge relay system" evidence="9">
    <location>
        <position position="265"/>
    </location>
</feature>
<comment type="similarity">
    <text evidence="2 9 10">Belongs to the peptidase S8 family.</text>
</comment>
<keyword evidence="6 9" id="KW-0378">Hydrolase</keyword>
<evidence type="ECO:0000256" key="8">
    <source>
        <dbReference type="ARBA" id="ARBA00023145"/>
    </source>
</evidence>
<evidence type="ECO:0000256" key="1">
    <source>
        <dbReference type="ARBA" id="ARBA00004613"/>
    </source>
</evidence>
<dbReference type="InterPro" id="IPR023827">
    <property type="entry name" value="Peptidase_S8_Asp-AS"/>
</dbReference>
<dbReference type="PROSITE" id="PS51892">
    <property type="entry name" value="SUBTILASE"/>
    <property type="match status" value="1"/>
</dbReference>
<evidence type="ECO:0000256" key="5">
    <source>
        <dbReference type="ARBA" id="ARBA00022729"/>
    </source>
</evidence>
<name>A0A3S4RGQ3_9ACTO</name>
<keyword evidence="8" id="KW-0865">Zymogen</keyword>
<keyword evidence="5" id="KW-0732">Signal</keyword>
<keyword evidence="3" id="KW-0964">Secreted</keyword>
<dbReference type="AlphaFoldDB" id="A0A3S4RGQ3"/>
<keyword evidence="4 9" id="KW-0645">Protease</keyword>
<protein>
    <submittedName>
        <fullName evidence="12">Extracellular basic protease</fullName>
        <ecNumber evidence="12">3.4.21.-</ecNumber>
    </submittedName>
</protein>
<accession>A0A3S4RGQ3</accession>
<dbReference type="PROSITE" id="PS00136">
    <property type="entry name" value="SUBTILASE_ASP"/>
    <property type="match status" value="1"/>
</dbReference>
<dbReference type="InterPro" id="IPR036852">
    <property type="entry name" value="Peptidase_S8/S53_dom_sf"/>
</dbReference>
<dbReference type="InterPro" id="IPR050131">
    <property type="entry name" value="Peptidase_S8_subtilisin-like"/>
</dbReference>
<dbReference type="PROSITE" id="PS00138">
    <property type="entry name" value="SUBTILASE_SER"/>
    <property type="match status" value="1"/>
</dbReference>
<dbReference type="CDD" id="cd07496">
    <property type="entry name" value="Peptidases_S8_13"/>
    <property type="match status" value="1"/>
</dbReference>
<evidence type="ECO:0000256" key="9">
    <source>
        <dbReference type="PROSITE-ProRule" id="PRU01240"/>
    </source>
</evidence>
<keyword evidence="13" id="KW-1185">Reference proteome</keyword>
<dbReference type="InterPro" id="IPR000209">
    <property type="entry name" value="Peptidase_S8/S53_dom"/>
</dbReference>
<evidence type="ECO:0000313" key="12">
    <source>
        <dbReference type="EMBL" id="VEG29593.1"/>
    </source>
</evidence>
<organism evidence="12 13">
    <name type="scientific">Actinomyces howellii</name>
    <dbReference type="NCBI Taxonomy" id="52771"/>
    <lineage>
        <taxon>Bacteria</taxon>
        <taxon>Bacillati</taxon>
        <taxon>Actinomycetota</taxon>
        <taxon>Actinomycetes</taxon>
        <taxon>Actinomycetales</taxon>
        <taxon>Actinomycetaceae</taxon>
        <taxon>Actinomyces</taxon>
    </lineage>
</organism>
<reference evidence="12 13" key="1">
    <citation type="submission" date="2018-12" db="EMBL/GenBank/DDBJ databases">
        <authorList>
            <consortium name="Pathogen Informatics"/>
        </authorList>
    </citation>
    <scope>NUCLEOTIDE SEQUENCE [LARGE SCALE GENOMIC DNA]</scope>
    <source>
        <strain evidence="12 13">NCTC11636</strain>
    </source>
</reference>
<evidence type="ECO:0000256" key="6">
    <source>
        <dbReference type="ARBA" id="ARBA00022801"/>
    </source>
</evidence>
<dbReference type="PANTHER" id="PTHR43806:SF11">
    <property type="entry name" value="CEREVISIN-RELATED"/>
    <property type="match status" value="1"/>
</dbReference>
<dbReference type="OrthoDB" id="9813435at2"/>
<sequence>MRSSSHRRALIITSSLLAAVIVVAAGLFVVPRLSGSDGQEATPSPSEGVGLGTAMDARRDRFVVTYAEGTKAAEVIEAAQAYGTDIVDSLPSEDREALNAAAQGASVAVEAVTAHAGGVASVALSQALTPEQITEFTAALEGTDGIEAVEPELHMTTLADSEDNVPDDEYFDRQWDLTSQAYGINATNAWSASTGQGVTVAVIDTGILPDHPDLAGQVLPGYDFISDSWTARDDTGRDEDPTDMGDYATAVECGDGYEDRPSSWHGTHVAGTIAASTNNSIGVAGVAPGARILPVRALGRCGGTSTDIIDALTWASGGEVNGVPTNPNPAQVINLSLGGVGLCPTYYQKAIDAAVARGSIIVAAAGNEDTDVAEVSPAGCDNVLTVGASDTTGNRAYYSNYGTGVDLSAPGGDIEADEGILSLLDASPTTPAEPAYGWMEGTSQAAPHVAGTIALLLSLDPEMTGDEVTTLLQESAQPMAGCDRDGCGAGVVDAAAAVKAAQADDGAVTEPEDDTGASRHFYRCRDACK</sequence>
<evidence type="ECO:0000256" key="10">
    <source>
        <dbReference type="RuleBase" id="RU003355"/>
    </source>
</evidence>
<evidence type="ECO:0000313" key="13">
    <source>
        <dbReference type="Proteomes" id="UP000266895"/>
    </source>
</evidence>
<evidence type="ECO:0000259" key="11">
    <source>
        <dbReference type="Pfam" id="PF00082"/>
    </source>
</evidence>
<dbReference type="PRINTS" id="PR00723">
    <property type="entry name" value="SUBTILISIN"/>
</dbReference>
<dbReference type="GO" id="GO:0005576">
    <property type="term" value="C:extracellular region"/>
    <property type="evidence" value="ECO:0007669"/>
    <property type="project" value="UniProtKB-SubCell"/>
</dbReference>
<dbReference type="KEGG" id="ahw:NCTC11636_02121"/>
<evidence type="ECO:0000256" key="2">
    <source>
        <dbReference type="ARBA" id="ARBA00011073"/>
    </source>
</evidence>
<dbReference type="PANTHER" id="PTHR43806">
    <property type="entry name" value="PEPTIDASE S8"/>
    <property type="match status" value="1"/>
</dbReference>
<dbReference type="FunFam" id="3.40.50.200:FF:000022">
    <property type="entry name" value="Extracellular protease"/>
    <property type="match status" value="1"/>
</dbReference>
<comment type="subcellular location">
    <subcellularLocation>
        <location evidence="1">Secreted</location>
    </subcellularLocation>
</comment>
<evidence type="ECO:0000256" key="7">
    <source>
        <dbReference type="ARBA" id="ARBA00022825"/>
    </source>
</evidence>
<dbReference type="EMBL" id="LR134350">
    <property type="protein sequence ID" value="VEG29593.1"/>
    <property type="molecule type" value="Genomic_DNA"/>
</dbReference>
<dbReference type="SUPFAM" id="SSF52743">
    <property type="entry name" value="Subtilisin-like"/>
    <property type="match status" value="1"/>
</dbReference>
<evidence type="ECO:0000256" key="4">
    <source>
        <dbReference type="ARBA" id="ARBA00022670"/>
    </source>
</evidence>
<dbReference type="InterPro" id="IPR023828">
    <property type="entry name" value="Peptidase_S8_Ser-AS"/>
</dbReference>
<gene>
    <name evidence="12" type="primary">bprV</name>
    <name evidence="12" type="ORF">NCTC11636_02121</name>
</gene>
<feature type="active site" description="Charge relay system" evidence="9">
    <location>
        <position position="204"/>
    </location>
</feature>
<dbReference type="PROSITE" id="PS00137">
    <property type="entry name" value="SUBTILASE_HIS"/>
    <property type="match status" value="1"/>
</dbReference>
<dbReference type="InterPro" id="IPR022398">
    <property type="entry name" value="Peptidase_S8_His-AS"/>
</dbReference>
<dbReference type="RefSeq" id="WP_126383084.1">
    <property type="nucleotide sequence ID" value="NZ_LR134350.1"/>
</dbReference>
<dbReference type="GO" id="GO:0004252">
    <property type="term" value="F:serine-type endopeptidase activity"/>
    <property type="evidence" value="ECO:0007669"/>
    <property type="project" value="UniProtKB-UniRule"/>
</dbReference>
<dbReference type="EC" id="3.4.21.-" evidence="12"/>
<keyword evidence="7 9" id="KW-0720">Serine protease</keyword>
<dbReference type="Pfam" id="PF00082">
    <property type="entry name" value="Peptidase_S8"/>
    <property type="match status" value="1"/>
</dbReference>
<feature type="domain" description="Peptidase S8/S53" evidence="11">
    <location>
        <begin position="195"/>
        <end position="482"/>
    </location>
</feature>
<dbReference type="InterPro" id="IPR034176">
    <property type="entry name" value="Peptidases_S8_13"/>
</dbReference>
<proteinExistence type="inferred from homology"/>
<feature type="active site" description="Charge relay system" evidence="9">
    <location>
        <position position="443"/>
    </location>
</feature>
<evidence type="ECO:0000256" key="3">
    <source>
        <dbReference type="ARBA" id="ARBA00022525"/>
    </source>
</evidence>
<dbReference type="Proteomes" id="UP000266895">
    <property type="component" value="Chromosome"/>
</dbReference>